<name>A0AB40DGN7_DROSZ</name>
<gene>
    <name evidence="2" type="primary">LOC108019994</name>
</gene>
<accession>A0AB40DGN7</accession>
<organism evidence="1 2">
    <name type="scientific">Drosophila suzukii</name>
    <name type="common">Spotted-wing drosophila fruit fly</name>
    <dbReference type="NCBI Taxonomy" id="28584"/>
    <lineage>
        <taxon>Eukaryota</taxon>
        <taxon>Metazoa</taxon>
        <taxon>Ecdysozoa</taxon>
        <taxon>Arthropoda</taxon>
        <taxon>Hexapoda</taxon>
        <taxon>Insecta</taxon>
        <taxon>Pterygota</taxon>
        <taxon>Neoptera</taxon>
        <taxon>Endopterygota</taxon>
        <taxon>Diptera</taxon>
        <taxon>Brachycera</taxon>
        <taxon>Muscomorpha</taxon>
        <taxon>Ephydroidea</taxon>
        <taxon>Drosophilidae</taxon>
        <taxon>Drosophila</taxon>
        <taxon>Sophophora</taxon>
    </lineage>
</organism>
<dbReference type="AlphaFoldDB" id="A0AB40DGN7"/>
<sequence length="72" mass="8170">MDTLGTRLRLRVCLCVFITFVDYAYKNYTSPRSQRRAPATTKGLQTACKNDTTCRTRDYKGAVSFMVCSAFV</sequence>
<reference evidence="2" key="1">
    <citation type="submission" date="2025-08" db="UniProtKB">
        <authorList>
            <consortium name="RefSeq"/>
        </authorList>
    </citation>
    <scope>IDENTIFICATION</scope>
</reference>
<dbReference type="Proteomes" id="UP001652628">
    <property type="component" value="Chromosome 3"/>
</dbReference>
<evidence type="ECO:0000313" key="2">
    <source>
        <dbReference type="RefSeq" id="XP_065722365.2"/>
    </source>
</evidence>
<proteinExistence type="predicted"/>
<keyword evidence="1" id="KW-1185">Reference proteome</keyword>
<dbReference type="GeneID" id="108019994"/>
<dbReference type="RefSeq" id="XP_065722365.2">
    <property type="nucleotide sequence ID" value="XM_065866293.2"/>
</dbReference>
<protein>
    <submittedName>
        <fullName evidence="2">Uncharacterized protein isoform X2</fullName>
    </submittedName>
</protein>
<evidence type="ECO:0000313" key="1">
    <source>
        <dbReference type="Proteomes" id="UP001652628"/>
    </source>
</evidence>